<accession>A0ABY8EWX8</accession>
<sequence length="388" mass="41138">MRAVCEAWSAAGRVPGAVCTELGMRIAWGVCVAVATAAILAVVVARRTAPAQHKTAAVAARPTRTHPTVLLLGGERAGKTNVFLRLAMDVAPPTATSQRVSEADVAASDRAPAMHLVDVPGHARLRHAAHAHLDDADALVYCIDASVASRGGSESATAAAALSTMKRTDLQAALMDSVDFLHDTLCALAARREARGKRAPPALLVLFTRADQSPVFADRHSLQDEKRRAQLLARCRRGLDAALASRRASRGLHTQTGRVTVEGIAEVDAARTSVWAQMYAAAKPVLRALPFLAWAAPEEARVAAELHPTRFGHNVRAGAGHQREAQADYVARTSRTGDEVLAQLQTSVVEDGCAHYGLASIDCRGAWQPGAGEDSLGEVYTWLARLSS</sequence>
<dbReference type="InterPro" id="IPR027417">
    <property type="entry name" value="P-loop_NTPase"/>
</dbReference>
<dbReference type="Gene3D" id="3.40.50.300">
    <property type="entry name" value="P-loop containing nucleotide triphosphate hydrolases"/>
    <property type="match status" value="1"/>
</dbReference>
<keyword evidence="13" id="KW-1185">Reference proteome</keyword>
<keyword evidence="10" id="KW-0675">Receptor</keyword>
<comment type="subcellular location">
    <subcellularLocation>
        <location evidence="1">Endoplasmic reticulum membrane</location>
        <topology evidence="1">Single-pass membrane protein</topology>
    </subcellularLocation>
</comment>
<keyword evidence="7 11" id="KW-1133">Transmembrane helix</keyword>
<evidence type="ECO:0000256" key="8">
    <source>
        <dbReference type="ARBA" id="ARBA00023134"/>
    </source>
</evidence>
<comment type="similarity">
    <text evidence="2">Belongs to the SRP receptor beta subunit family.</text>
</comment>
<reference evidence="12 13" key="1">
    <citation type="journal article" date="2020" name="Elife">
        <title>Loss of centromere function drives karyotype evolution in closely related Malassezia species.</title>
        <authorList>
            <person name="Sankaranarayanan S.R."/>
            <person name="Ianiri G."/>
            <person name="Coelho M.A."/>
            <person name="Reza M.H."/>
            <person name="Thimmappa B.C."/>
            <person name="Ganguly P."/>
            <person name="Vadnala R.N."/>
            <person name="Sun S."/>
            <person name="Siddharthan R."/>
            <person name="Tellgren-Roth C."/>
            <person name="Dawson T.L."/>
            <person name="Heitman J."/>
            <person name="Sanyal K."/>
        </authorList>
    </citation>
    <scope>NUCLEOTIDE SEQUENCE [LARGE SCALE GENOMIC DNA]</scope>
    <source>
        <strain evidence="12">CBS14141</strain>
    </source>
</reference>
<evidence type="ECO:0000256" key="2">
    <source>
        <dbReference type="ARBA" id="ARBA00005619"/>
    </source>
</evidence>
<dbReference type="Proteomes" id="UP000818624">
    <property type="component" value="Chromosome 6"/>
</dbReference>
<keyword evidence="6" id="KW-0256">Endoplasmic reticulum</keyword>
<evidence type="ECO:0000256" key="11">
    <source>
        <dbReference type="SAM" id="Phobius"/>
    </source>
</evidence>
<evidence type="ECO:0000256" key="7">
    <source>
        <dbReference type="ARBA" id="ARBA00022989"/>
    </source>
</evidence>
<keyword evidence="9 11" id="KW-0472">Membrane</keyword>
<dbReference type="InterPro" id="IPR019009">
    <property type="entry name" value="SRP_receptor_beta_su"/>
</dbReference>
<organism evidence="12 13">
    <name type="scientific">Malassezia furfur</name>
    <name type="common">Pityriasis versicolor infection agent</name>
    <name type="synonym">Pityrosporum furfur</name>
    <dbReference type="NCBI Taxonomy" id="55194"/>
    <lineage>
        <taxon>Eukaryota</taxon>
        <taxon>Fungi</taxon>
        <taxon>Dikarya</taxon>
        <taxon>Basidiomycota</taxon>
        <taxon>Ustilaginomycotina</taxon>
        <taxon>Malasseziomycetes</taxon>
        <taxon>Malasseziales</taxon>
        <taxon>Malasseziaceae</taxon>
        <taxon>Malassezia</taxon>
    </lineage>
</organism>
<evidence type="ECO:0000256" key="1">
    <source>
        <dbReference type="ARBA" id="ARBA00004389"/>
    </source>
</evidence>
<proteinExistence type="inferred from homology"/>
<protein>
    <recommendedName>
        <fullName evidence="3">Signal recognition particle receptor subunit beta</fullName>
    </recommendedName>
</protein>
<evidence type="ECO:0000313" key="13">
    <source>
        <dbReference type="Proteomes" id="UP000818624"/>
    </source>
</evidence>
<evidence type="ECO:0000256" key="3">
    <source>
        <dbReference type="ARBA" id="ARBA00020256"/>
    </source>
</evidence>
<evidence type="ECO:0000313" key="12">
    <source>
        <dbReference type="EMBL" id="WFD49654.1"/>
    </source>
</evidence>
<evidence type="ECO:0000256" key="10">
    <source>
        <dbReference type="ARBA" id="ARBA00023170"/>
    </source>
</evidence>
<dbReference type="SUPFAM" id="SSF52540">
    <property type="entry name" value="P-loop containing nucleoside triphosphate hydrolases"/>
    <property type="match status" value="1"/>
</dbReference>
<keyword evidence="5" id="KW-0547">Nucleotide-binding</keyword>
<name>A0ABY8EWX8_MALFU</name>
<evidence type="ECO:0000256" key="9">
    <source>
        <dbReference type="ARBA" id="ARBA00023136"/>
    </source>
</evidence>
<keyword evidence="4 11" id="KW-0812">Transmembrane</keyword>
<evidence type="ECO:0000256" key="6">
    <source>
        <dbReference type="ARBA" id="ARBA00022824"/>
    </source>
</evidence>
<evidence type="ECO:0000256" key="4">
    <source>
        <dbReference type="ARBA" id="ARBA00022692"/>
    </source>
</evidence>
<dbReference type="EMBL" id="CP046239">
    <property type="protein sequence ID" value="WFD49654.1"/>
    <property type="molecule type" value="Genomic_DNA"/>
</dbReference>
<dbReference type="Pfam" id="PF09439">
    <property type="entry name" value="SRPRB"/>
    <property type="match status" value="1"/>
</dbReference>
<keyword evidence="8" id="KW-0342">GTP-binding</keyword>
<evidence type="ECO:0000256" key="5">
    <source>
        <dbReference type="ARBA" id="ARBA00022741"/>
    </source>
</evidence>
<feature type="transmembrane region" description="Helical" evidence="11">
    <location>
        <begin position="26"/>
        <end position="45"/>
    </location>
</feature>
<gene>
    <name evidence="12" type="ORF">GLX27_004338</name>
</gene>